<dbReference type="InterPro" id="IPR003661">
    <property type="entry name" value="HisK_dim/P_dom"/>
</dbReference>
<dbReference type="Gene3D" id="1.10.287.130">
    <property type="match status" value="1"/>
</dbReference>
<dbReference type="InterPro" id="IPR003594">
    <property type="entry name" value="HATPase_dom"/>
</dbReference>
<keyword evidence="5 10" id="KW-0418">Kinase</keyword>
<dbReference type="InterPro" id="IPR011623">
    <property type="entry name" value="7TMR_DISM_rcpt_extracell_dom1"/>
</dbReference>
<dbReference type="Pfam" id="PF00512">
    <property type="entry name" value="HisKA"/>
    <property type="match status" value="1"/>
</dbReference>
<dbReference type="SUPFAM" id="SSF55874">
    <property type="entry name" value="ATPase domain of HSP90 chaperone/DNA topoisomerase II/histidine kinase"/>
    <property type="match status" value="1"/>
</dbReference>
<evidence type="ECO:0000256" key="5">
    <source>
        <dbReference type="ARBA" id="ARBA00022777"/>
    </source>
</evidence>
<dbReference type="GO" id="GO:0016036">
    <property type="term" value="P:cellular response to phosphate starvation"/>
    <property type="evidence" value="ECO:0007669"/>
    <property type="project" value="TreeGrafter"/>
</dbReference>
<feature type="transmembrane region" description="Helical" evidence="8">
    <location>
        <begin position="304"/>
        <end position="323"/>
    </location>
</feature>
<keyword evidence="7" id="KW-0175">Coiled coil</keyword>
<dbReference type="InterPro" id="IPR036097">
    <property type="entry name" value="HisK_dim/P_sf"/>
</dbReference>
<evidence type="ECO:0000256" key="8">
    <source>
        <dbReference type="SAM" id="Phobius"/>
    </source>
</evidence>
<dbReference type="GO" id="GO:0005886">
    <property type="term" value="C:plasma membrane"/>
    <property type="evidence" value="ECO:0007669"/>
    <property type="project" value="TreeGrafter"/>
</dbReference>
<organism evidence="10 11">
    <name type="scientific">Oceanospirillum sediminis</name>
    <dbReference type="NCBI Taxonomy" id="2760088"/>
    <lineage>
        <taxon>Bacteria</taxon>
        <taxon>Pseudomonadati</taxon>
        <taxon>Pseudomonadota</taxon>
        <taxon>Gammaproteobacteria</taxon>
        <taxon>Oceanospirillales</taxon>
        <taxon>Oceanospirillaceae</taxon>
        <taxon>Oceanospirillum</taxon>
    </lineage>
</organism>
<evidence type="ECO:0000256" key="3">
    <source>
        <dbReference type="ARBA" id="ARBA00022553"/>
    </source>
</evidence>
<feature type="transmembrane region" description="Helical" evidence="8">
    <location>
        <begin position="361"/>
        <end position="378"/>
    </location>
</feature>
<keyword evidence="11" id="KW-1185">Reference proteome</keyword>
<dbReference type="GO" id="GO:0000155">
    <property type="term" value="F:phosphorelay sensor kinase activity"/>
    <property type="evidence" value="ECO:0007669"/>
    <property type="project" value="InterPro"/>
</dbReference>
<feature type="transmembrane region" description="Helical" evidence="8">
    <location>
        <begin position="269"/>
        <end position="292"/>
    </location>
</feature>
<keyword evidence="3" id="KW-0597">Phosphoprotein</keyword>
<evidence type="ECO:0000256" key="6">
    <source>
        <dbReference type="ARBA" id="ARBA00023012"/>
    </source>
</evidence>
<dbReference type="InterPro" id="IPR036890">
    <property type="entry name" value="HATPase_C_sf"/>
</dbReference>
<dbReference type="Gene3D" id="3.30.565.10">
    <property type="entry name" value="Histidine kinase-like ATPase, C-terminal domain"/>
    <property type="match status" value="1"/>
</dbReference>
<dbReference type="EC" id="2.7.13.3" evidence="2"/>
<dbReference type="PANTHER" id="PTHR45453:SF1">
    <property type="entry name" value="PHOSPHATE REGULON SENSOR PROTEIN PHOR"/>
    <property type="match status" value="1"/>
</dbReference>
<evidence type="ECO:0000256" key="4">
    <source>
        <dbReference type="ARBA" id="ARBA00022679"/>
    </source>
</evidence>
<dbReference type="Pfam" id="PF07695">
    <property type="entry name" value="7TMR-DISM_7TM"/>
    <property type="match status" value="1"/>
</dbReference>
<dbReference type="Pfam" id="PF02518">
    <property type="entry name" value="HATPase_c"/>
    <property type="match status" value="1"/>
</dbReference>
<feature type="transmembrane region" description="Helical" evidence="8">
    <location>
        <begin position="335"/>
        <end position="355"/>
    </location>
</feature>
<proteinExistence type="predicted"/>
<keyword evidence="8" id="KW-0472">Membrane</keyword>
<dbReference type="SMART" id="SM00387">
    <property type="entry name" value="HATPase_c"/>
    <property type="match status" value="1"/>
</dbReference>
<dbReference type="AlphaFoldDB" id="A0A839IYB4"/>
<comment type="catalytic activity">
    <reaction evidence="1">
        <text>ATP + protein L-histidine = ADP + protein N-phospho-L-histidine.</text>
        <dbReference type="EC" id="2.7.13.3"/>
    </reaction>
</comment>
<protein>
    <recommendedName>
        <fullName evidence="2">histidine kinase</fullName>
        <ecNumber evidence="2">2.7.13.3</ecNumber>
    </recommendedName>
</protein>
<feature type="coiled-coil region" evidence="7">
    <location>
        <begin position="435"/>
        <end position="495"/>
    </location>
</feature>
<dbReference type="Pfam" id="PF07696">
    <property type="entry name" value="7TMR-DISMED2"/>
    <property type="match status" value="1"/>
</dbReference>
<evidence type="ECO:0000313" key="11">
    <source>
        <dbReference type="Proteomes" id="UP000565262"/>
    </source>
</evidence>
<evidence type="ECO:0000256" key="2">
    <source>
        <dbReference type="ARBA" id="ARBA00012438"/>
    </source>
</evidence>
<accession>A0A839IYB4</accession>
<name>A0A839IYB4_9GAMM</name>
<keyword evidence="8" id="KW-1133">Transmembrane helix</keyword>
<dbReference type="Gene3D" id="2.60.40.2380">
    <property type="match status" value="1"/>
</dbReference>
<evidence type="ECO:0000256" key="1">
    <source>
        <dbReference type="ARBA" id="ARBA00000085"/>
    </source>
</evidence>
<dbReference type="PROSITE" id="PS50109">
    <property type="entry name" value="HIS_KIN"/>
    <property type="match status" value="1"/>
</dbReference>
<dbReference type="InterPro" id="IPR050351">
    <property type="entry name" value="BphY/WalK/GraS-like"/>
</dbReference>
<dbReference type="RefSeq" id="WP_182812106.1">
    <property type="nucleotide sequence ID" value="NZ_JACJFM010000061.1"/>
</dbReference>
<evidence type="ECO:0000256" key="7">
    <source>
        <dbReference type="SAM" id="Coils"/>
    </source>
</evidence>
<dbReference type="SUPFAM" id="SSF47384">
    <property type="entry name" value="Homodimeric domain of signal transducing histidine kinase"/>
    <property type="match status" value="1"/>
</dbReference>
<dbReference type="InterPro" id="IPR005467">
    <property type="entry name" value="His_kinase_dom"/>
</dbReference>
<dbReference type="GO" id="GO:0004721">
    <property type="term" value="F:phosphoprotein phosphatase activity"/>
    <property type="evidence" value="ECO:0007669"/>
    <property type="project" value="TreeGrafter"/>
</dbReference>
<dbReference type="Proteomes" id="UP000565262">
    <property type="component" value="Unassembled WGS sequence"/>
</dbReference>
<reference evidence="10 11" key="1">
    <citation type="submission" date="2020-08" db="EMBL/GenBank/DDBJ databases">
        <title>Oceanospirillum sp. nov. isolated from marine sediment.</title>
        <authorList>
            <person name="Ji X."/>
        </authorList>
    </citation>
    <scope>NUCLEOTIDE SEQUENCE [LARGE SCALE GENOMIC DNA]</scope>
    <source>
        <strain evidence="10 11">D5</strain>
    </source>
</reference>
<dbReference type="CDD" id="cd00082">
    <property type="entry name" value="HisKA"/>
    <property type="match status" value="1"/>
</dbReference>
<dbReference type="EMBL" id="JACJFM010000061">
    <property type="protein sequence ID" value="MBB1489584.1"/>
    <property type="molecule type" value="Genomic_DNA"/>
</dbReference>
<keyword evidence="8" id="KW-0812">Transmembrane</keyword>
<feature type="transmembrane region" description="Helical" evidence="8">
    <location>
        <begin position="390"/>
        <end position="415"/>
    </location>
</feature>
<evidence type="ECO:0000313" key="10">
    <source>
        <dbReference type="EMBL" id="MBB1489584.1"/>
    </source>
</evidence>
<dbReference type="PANTHER" id="PTHR45453">
    <property type="entry name" value="PHOSPHATE REGULON SENSOR PROTEIN PHOR"/>
    <property type="match status" value="1"/>
</dbReference>
<feature type="transmembrane region" description="Helical" evidence="8">
    <location>
        <begin position="238"/>
        <end position="257"/>
    </location>
</feature>
<dbReference type="InterPro" id="IPR011622">
    <property type="entry name" value="7TMR_DISM_rcpt_extracell_dom2"/>
</dbReference>
<comment type="caution">
    <text evidence="10">The sequence shown here is derived from an EMBL/GenBank/DDBJ whole genome shotgun (WGS) entry which is preliminary data.</text>
</comment>
<sequence length="735" mass="82949">MITISITVFSFITAFRSYFVVYFNLTELHDSVFFSHFSQVITATIRHTLKLLCAVLLCIAPDLYAKNPIIYLDGTQDSISLAGHMKWRTDNKASLTIQDISSVSEAHHFKDLAAFLNLGYTNKASWVTFNYKTPDNSQDDYYLLLSPYILNKVDVYIRPLADNFSVYTDQPAWQTFNTGDHRASGNRPYLTPEMIIPLPRIQSTEYQVFIRTQTTSSHNLRGWIVTEKGVINSSASTLIWVSAFIACTLILGTIALLQAARLNSGIQLWYGLYLFSEGLSQIGAQGILPVIIPEYAHYISDWLTGGASALAYISMSSIIILVLNTRQEHPWLHKYLLLIITIGLATLLLAGTAYYNQLIPWMARLGLILMPLTTLIYYQKFNRTDSAQRLFFLFFASCTLVVFVHILRLLGIVPINTLTNASIMINTVVHMILLNMALSEKLLQAEQQARTAAEESEAKAITLANEMTHELRQSKQQLESSLEKEQNTLQEQNRFIDMISHEYRTPLAIIKTNLDILELKSQPDWYGANHLKTMAQAILRLQEIFNTELNKGKWHYDINPDMARLNARNMTDSILSDARMLWSNAPLIINNQLPGQAVMQADPALIKTVIFNLVDNALKYSVKDSHIYCQAEQRGKDCVIKIINAISAPDELDLTALRKKYYRGGNSSGTTGLGMGLYLISQIIEQHQGCFEIHISNQAEFIVSVTLPMLQEQICTPSRNKSFPDQKQSSTPVDG</sequence>
<evidence type="ECO:0000259" key="9">
    <source>
        <dbReference type="PROSITE" id="PS50109"/>
    </source>
</evidence>
<feature type="domain" description="Histidine kinase" evidence="9">
    <location>
        <begin position="498"/>
        <end position="711"/>
    </location>
</feature>
<keyword evidence="4" id="KW-0808">Transferase</keyword>
<gene>
    <name evidence="10" type="ORF">H4O21_23520</name>
</gene>
<keyword evidence="6" id="KW-0902">Two-component regulatory system</keyword>